<comment type="caution">
    <text evidence="1">The sequence shown here is derived from an EMBL/GenBank/DDBJ whole genome shotgun (WGS) entry which is preliminary data.</text>
</comment>
<dbReference type="RefSeq" id="WP_263844938.1">
    <property type="nucleotide sequence ID" value="NZ_JALIEB010000009.1"/>
</dbReference>
<proteinExistence type="predicted"/>
<protein>
    <submittedName>
        <fullName evidence="1">Capsular biosynthesis protein</fullName>
    </submittedName>
</protein>
<dbReference type="Proteomes" id="UP001208690">
    <property type="component" value="Unassembled WGS sequence"/>
</dbReference>
<sequence length="437" mass="49890">MTTRPAATEAPPPQDRVFLFLQGPHGPFFFQLGQKLAKTGATVWRIGFNMGDSAFWPQRRSYVPFRADPADWSGFLCQILDERGITDLVLYGDTRWMHAEAVTAAKARGLRVHVFEEGYLRPYWVSYERGGSNGHSPLMEMPLDRMRAAQADPAREAPVPPCHWGDMRQHVFYGAAYHGFVMFLNQRYRRFRPHRALNVAQEFRLYLRRLVLMPFQGLERRLATFRIQQGGFPYHLALLQLEHDSAFQNHAPFESQAEFLELVITEFASGAPGHHHLVFKAHPLEDGRAPLRRDIRRFARAAGIADRVHYLRGGKLAGILDEARSAVTVNSTSGQQALWRGIPLKAFGAAVYNKPELVSDQPLSEFFRAPIRPNRTAYQEFRTYLLQTSQLPGSFYASRGRRQLLRTVVDLILAERDPYALEPPRTAADPQQLRLVK</sequence>
<accession>A0ABT3BG99</accession>
<evidence type="ECO:0000313" key="1">
    <source>
        <dbReference type="EMBL" id="MCV3272620.1"/>
    </source>
</evidence>
<dbReference type="CDD" id="cd16441">
    <property type="entry name" value="beta_Kdo_transferase_KpsS"/>
    <property type="match status" value="1"/>
</dbReference>
<dbReference type="Pfam" id="PF05159">
    <property type="entry name" value="Capsule_synth"/>
    <property type="match status" value="1"/>
</dbReference>
<organism evidence="1 2">
    <name type="scientific">Roseobacter sinensis</name>
    <dbReference type="NCBI Taxonomy" id="2931391"/>
    <lineage>
        <taxon>Bacteria</taxon>
        <taxon>Pseudomonadati</taxon>
        <taxon>Pseudomonadota</taxon>
        <taxon>Alphaproteobacteria</taxon>
        <taxon>Rhodobacterales</taxon>
        <taxon>Roseobacteraceae</taxon>
        <taxon>Roseobacter</taxon>
    </lineage>
</organism>
<keyword evidence="2" id="KW-1185">Reference proteome</keyword>
<dbReference type="EMBL" id="JALIEB010000009">
    <property type="protein sequence ID" value="MCV3272620.1"/>
    <property type="molecule type" value="Genomic_DNA"/>
</dbReference>
<name>A0ABT3BG99_9RHOB</name>
<reference evidence="1 2" key="1">
    <citation type="submission" date="2022-04" db="EMBL/GenBank/DDBJ databases">
        <title>Roseobacter sp. WL0113 is a bacterium isolated from neritic sediment.</title>
        <authorList>
            <person name="Wang L."/>
            <person name="He W."/>
            <person name="Zhang D.-F."/>
        </authorList>
    </citation>
    <scope>NUCLEOTIDE SEQUENCE [LARGE SCALE GENOMIC DNA]</scope>
    <source>
        <strain evidence="1 2">WL0113</strain>
    </source>
</reference>
<dbReference type="InterPro" id="IPR007833">
    <property type="entry name" value="Capsule_polysaccharide_synth"/>
</dbReference>
<gene>
    <name evidence="1" type="ORF">MUB52_14370</name>
</gene>
<evidence type="ECO:0000313" key="2">
    <source>
        <dbReference type="Proteomes" id="UP001208690"/>
    </source>
</evidence>